<keyword evidence="1" id="KW-0472">Membrane</keyword>
<sequence length="177" mass="20562">MTSLPIWIQVLQALLTPAIAIAVGVIGFLQWRTAHQKVVLDLFERRAQLFEDVLATVEGYFERSDQHVGTETILRLYRTQTKAQFLFGPEIVDLIDAIRSDVIRHNSLSRRNDKLRSGSIELQEYAELSVRINRNIDNLAPACLPYMRMDQRQVRTATDWFSERNKIRLSYADEKQQ</sequence>
<keyword evidence="1" id="KW-1133">Transmembrane helix</keyword>
<comment type="caution">
    <text evidence="2">The sequence shown here is derived from an EMBL/GenBank/DDBJ whole genome shotgun (WGS) entry which is preliminary data.</text>
</comment>
<gene>
    <name evidence="2" type="ORF">HX902_09175</name>
</gene>
<dbReference type="Proteomes" id="UP000539787">
    <property type="component" value="Unassembled WGS sequence"/>
</dbReference>
<evidence type="ECO:0000313" key="2">
    <source>
        <dbReference type="EMBL" id="MBA5801810.1"/>
    </source>
</evidence>
<reference evidence="2 3" key="1">
    <citation type="submission" date="2020-07" db="EMBL/GenBank/DDBJ databases">
        <authorList>
            <person name="Sun Q."/>
        </authorList>
    </citation>
    <scope>NUCLEOTIDE SEQUENCE [LARGE SCALE GENOMIC DNA]</scope>
    <source>
        <strain evidence="2 3">WYCCWR 11317</strain>
    </source>
</reference>
<dbReference type="RefSeq" id="WP_182208829.1">
    <property type="nucleotide sequence ID" value="NZ_JACGBJ010000004.1"/>
</dbReference>
<evidence type="ECO:0008006" key="4">
    <source>
        <dbReference type="Google" id="ProtNLM"/>
    </source>
</evidence>
<proteinExistence type="predicted"/>
<keyword evidence="1" id="KW-0812">Transmembrane</keyword>
<evidence type="ECO:0000313" key="3">
    <source>
        <dbReference type="Proteomes" id="UP000539787"/>
    </source>
</evidence>
<accession>A0ABR6A5B5</accession>
<organism evidence="2 3">
    <name type="scientific">Rhizobium changzhiense</name>
    <dbReference type="NCBI Taxonomy" id="2692317"/>
    <lineage>
        <taxon>Bacteria</taxon>
        <taxon>Pseudomonadati</taxon>
        <taxon>Pseudomonadota</taxon>
        <taxon>Alphaproteobacteria</taxon>
        <taxon>Hyphomicrobiales</taxon>
        <taxon>Rhizobiaceae</taxon>
        <taxon>Rhizobium/Agrobacterium group</taxon>
        <taxon>Rhizobium</taxon>
    </lineage>
</organism>
<keyword evidence="3" id="KW-1185">Reference proteome</keyword>
<feature type="transmembrane region" description="Helical" evidence="1">
    <location>
        <begin position="6"/>
        <end position="29"/>
    </location>
</feature>
<name>A0ABR6A5B5_9HYPH</name>
<protein>
    <recommendedName>
        <fullName evidence="4">LemA family protein</fullName>
    </recommendedName>
</protein>
<evidence type="ECO:0000256" key="1">
    <source>
        <dbReference type="SAM" id="Phobius"/>
    </source>
</evidence>
<dbReference type="EMBL" id="JACGBJ010000004">
    <property type="protein sequence ID" value="MBA5801810.1"/>
    <property type="molecule type" value="Genomic_DNA"/>
</dbReference>